<keyword evidence="1" id="KW-0472">Membrane</keyword>
<gene>
    <name evidence="2" type="ORF">OWO01_03405</name>
</gene>
<reference evidence="2" key="1">
    <citation type="submission" date="2022-11" db="EMBL/GenBank/DDBJ databases">
        <title>WGS of Natronobacillus azotifigens 24KS-1, an anaerobic diazotrophic haloalkaliphile from soda-rich habitats.</title>
        <authorList>
            <person name="Sorokin D.Y."/>
            <person name="Merkel A.Y."/>
        </authorList>
    </citation>
    <scope>NUCLEOTIDE SEQUENCE</scope>
    <source>
        <strain evidence="2">24KS-1</strain>
    </source>
</reference>
<organism evidence="2 3">
    <name type="scientific">Natronobacillus azotifigens</name>
    <dbReference type="NCBI Taxonomy" id="472978"/>
    <lineage>
        <taxon>Bacteria</taxon>
        <taxon>Bacillati</taxon>
        <taxon>Bacillota</taxon>
        <taxon>Bacilli</taxon>
        <taxon>Bacillales</taxon>
        <taxon>Bacillaceae</taxon>
        <taxon>Natronobacillus</taxon>
    </lineage>
</organism>
<feature type="transmembrane region" description="Helical" evidence="1">
    <location>
        <begin position="169"/>
        <end position="194"/>
    </location>
</feature>
<evidence type="ECO:0000313" key="2">
    <source>
        <dbReference type="EMBL" id="MCZ0702257.1"/>
    </source>
</evidence>
<dbReference type="AlphaFoldDB" id="A0A9J6RAH5"/>
<dbReference type="RefSeq" id="WP_268779024.1">
    <property type="nucleotide sequence ID" value="NZ_JAPRAT010000004.1"/>
</dbReference>
<comment type="caution">
    <text evidence="2">The sequence shown here is derived from an EMBL/GenBank/DDBJ whole genome shotgun (WGS) entry which is preliminary data.</text>
</comment>
<feature type="transmembrane region" description="Helical" evidence="1">
    <location>
        <begin position="263"/>
        <end position="281"/>
    </location>
</feature>
<keyword evidence="1" id="KW-1133">Transmembrane helix</keyword>
<accession>A0A9J6RAH5</accession>
<dbReference type="Proteomes" id="UP001084197">
    <property type="component" value="Unassembled WGS sequence"/>
</dbReference>
<feature type="transmembrane region" description="Helical" evidence="1">
    <location>
        <begin position="201"/>
        <end position="223"/>
    </location>
</feature>
<sequence>MIKKEFMRYMRSKFHFLLLLILVSIGLASYYFSFLELELFRGQLNTVSQDLNRGALQSLIDNFGSMVYFTDFIFSNDFYQLFIIILFLGMGVSLSSTTMRYMKSGLGNTVVVRTGYKRFLKELIIAQSLYIAVLIMIVMSLLFIIALIISGGSLSPVNLGESSFAFVQMLGIVIAHIGILIVFSVVVNSITLLTPLFIKNLYIIQSFPAVMFIVIPIILGSTLANLSPFLGQVSYIMIPFITLATIPDYFITDISSTSAMIQLIPILFLIILAFIIFRLNVYRFSKEYL</sequence>
<feature type="transmembrane region" description="Helical" evidence="1">
    <location>
        <begin position="78"/>
        <end position="102"/>
    </location>
</feature>
<name>A0A9J6RAH5_9BACI</name>
<dbReference type="EMBL" id="JAPRAT010000004">
    <property type="protein sequence ID" value="MCZ0702257.1"/>
    <property type="molecule type" value="Genomic_DNA"/>
</dbReference>
<feature type="transmembrane region" description="Helical" evidence="1">
    <location>
        <begin position="123"/>
        <end position="149"/>
    </location>
</feature>
<keyword evidence="3" id="KW-1185">Reference proteome</keyword>
<evidence type="ECO:0000313" key="3">
    <source>
        <dbReference type="Proteomes" id="UP001084197"/>
    </source>
</evidence>
<evidence type="ECO:0000256" key="1">
    <source>
        <dbReference type="SAM" id="Phobius"/>
    </source>
</evidence>
<keyword evidence="1" id="KW-0812">Transmembrane</keyword>
<proteinExistence type="predicted"/>
<protein>
    <submittedName>
        <fullName evidence="2">Uncharacterized protein</fullName>
    </submittedName>
</protein>